<feature type="transmembrane region" description="Helical" evidence="6">
    <location>
        <begin position="131"/>
        <end position="158"/>
    </location>
</feature>
<keyword evidence="5 6" id="KW-0472">Membrane</keyword>
<dbReference type="OrthoDB" id="9806211at2"/>
<dbReference type="GeneID" id="56349672"/>
<keyword evidence="4 6" id="KW-1133">Transmembrane helix</keyword>
<sequence length="257" mass="29050">MDVLHQILSTYASFFDWKMWAEVLTDPVSWGLIGSLVILEGLLSADNALVLAVMVKHLPPDKQKKALTYGLFGAYFFRFFFIGIGVYLIHFTWIKVVGAAYLAWIVIKHFWLGEEDEDSSAMKKDSWTIRLFGVFWATVISVELMDLAFSVDSILASLAVSNEIWILLIGGMLGILMMRTVAKLFLVLIEKVPELENTAFVLIGIIAVKMFASIFGYELDHYVFFGILIAAFIITFIIHFINKNKKVSEEVASSKEK</sequence>
<feature type="transmembrane region" description="Helical" evidence="6">
    <location>
        <begin position="93"/>
        <end position="111"/>
    </location>
</feature>
<evidence type="ECO:0000256" key="2">
    <source>
        <dbReference type="ARBA" id="ARBA00007511"/>
    </source>
</evidence>
<dbReference type="InterPro" id="IPR022493">
    <property type="entry name" value="CHP03716_TM_YkoY"/>
</dbReference>
<comment type="caution">
    <text evidence="7">The sequence shown here is derived from an EMBL/GenBank/DDBJ whole genome shotgun (WGS) entry which is preliminary data.</text>
</comment>
<dbReference type="Pfam" id="PF03741">
    <property type="entry name" value="TerC"/>
    <property type="match status" value="1"/>
</dbReference>
<comment type="subcellular location">
    <subcellularLocation>
        <location evidence="1">Membrane</location>
        <topology evidence="1">Multi-pass membrane protein</topology>
    </subcellularLocation>
</comment>
<reference evidence="7 8" key="1">
    <citation type="submission" date="2015-05" db="EMBL/GenBank/DDBJ databases">
        <title>Whole genome sequence and identification of bacterial endophytes from Costus igneus.</title>
        <authorList>
            <person name="Lee Y.P."/>
            <person name="Gan H.M."/>
            <person name="Eng W."/>
            <person name="Wheatley M.S."/>
            <person name="Caraballo A."/>
            <person name="Polter S."/>
            <person name="Savka M.A."/>
            <person name="Hudson A.O."/>
        </authorList>
    </citation>
    <scope>NUCLEOTIDE SEQUENCE [LARGE SCALE GENOMIC DNA]</scope>
    <source>
        <strain evidence="7 8">RIT379</strain>
    </source>
</reference>
<evidence type="ECO:0000313" key="7">
    <source>
        <dbReference type="EMBL" id="KLV25105.1"/>
    </source>
</evidence>
<gene>
    <name evidence="7" type="ORF">ABW02_16845</name>
</gene>
<dbReference type="InterPro" id="IPR005496">
    <property type="entry name" value="Integral_membrane_TerC"/>
</dbReference>
<organism evidence="7 8">
    <name type="scientific">Niallia circulans</name>
    <name type="common">Bacillus circulans</name>
    <dbReference type="NCBI Taxonomy" id="1397"/>
    <lineage>
        <taxon>Bacteria</taxon>
        <taxon>Bacillati</taxon>
        <taxon>Bacillota</taxon>
        <taxon>Bacilli</taxon>
        <taxon>Bacillales</taxon>
        <taxon>Bacillaceae</taxon>
        <taxon>Niallia</taxon>
    </lineage>
</organism>
<name>A0A0J1L855_NIACI</name>
<evidence type="ECO:0000256" key="1">
    <source>
        <dbReference type="ARBA" id="ARBA00004141"/>
    </source>
</evidence>
<evidence type="ECO:0000256" key="6">
    <source>
        <dbReference type="SAM" id="Phobius"/>
    </source>
</evidence>
<evidence type="ECO:0000313" key="8">
    <source>
        <dbReference type="Proteomes" id="UP000036045"/>
    </source>
</evidence>
<protein>
    <submittedName>
        <fullName evidence="7">Membrane protein</fullName>
    </submittedName>
</protein>
<keyword evidence="8" id="KW-1185">Reference proteome</keyword>
<dbReference type="AlphaFoldDB" id="A0A0J1L855"/>
<accession>A0A0J1L855</accession>
<comment type="similarity">
    <text evidence="2">Belongs to the TerC family.</text>
</comment>
<dbReference type="PANTHER" id="PTHR30238">
    <property type="entry name" value="MEMBRANE BOUND PREDICTED REDOX MODULATOR"/>
    <property type="match status" value="1"/>
</dbReference>
<dbReference type="PATRIC" id="fig|1397.4.peg.1571"/>
<evidence type="ECO:0000256" key="4">
    <source>
        <dbReference type="ARBA" id="ARBA00022989"/>
    </source>
</evidence>
<feature type="transmembrane region" description="Helical" evidence="6">
    <location>
        <begin position="198"/>
        <end position="216"/>
    </location>
</feature>
<dbReference type="RefSeq" id="WP_047943445.1">
    <property type="nucleotide sequence ID" value="NZ_CP053989.1"/>
</dbReference>
<dbReference type="NCBIfam" id="TIGR03716">
    <property type="entry name" value="R_switched_YkoY"/>
    <property type="match status" value="1"/>
</dbReference>
<proteinExistence type="inferred from homology"/>
<dbReference type="PANTHER" id="PTHR30238:SF6">
    <property type="entry name" value="TERC-LIKE PROTEIN"/>
    <property type="match status" value="1"/>
</dbReference>
<feature type="transmembrane region" description="Helical" evidence="6">
    <location>
        <begin position="222"/>
        <end position="241"/>
    </location>
</feature>
<feature type="transmembrane region" description="Helical" evidence="6">
    <location>
        <begin position="28"/>
        <end position="54"/>
    </location>
</feature>
<evidence type="ECO:0000256" key="5">
    <source>
        <dbReference type="ARBA" id="ARBA00023136"/>
    </source>
</evidence>
<dbReference type="Proteomes" id="UP000036045">
    <property type="component" value="Unassembled WGS sequence"/>
</dbReference>
<feature type="transmembrane region" description="Helical" evidence="6">
    <location>
        <begin position="164"/>
        <end position="186"/>
    </location>
</feature>
<keyword evidence="3 6" id="KW-0812">Transmembrane</keyword>
<evidence type="ECO:0000256" key="3">
    <source>
        <dbReference type="ARBA" id="ARBA00022692"/>
    </source>
</evidence>
<feature type="transmembrane region" description="Helical" evidence="6">
    <location>
        <begin position="66"/>
        <end position="87"/>
    </location>
</feature>
<dbReference type="EMBL" id="LDPH01000018">
    <property type="protein sequence ID" value="KLV25105.1"/>
    <property type="molecule type" value="Genomic_DNA"/>
</dbReference>
<dbReference type="GO" id="GO:0016020">
    <property type="term" value="C:membrane"/>
    <property type="evidence" value="ECO:0007669"/>
    <property type="project" value="UniProtKB-SubCell"/>
</dbReference>